<accession>A0A366HGK6</accession>
<dbReference type="CDD" id="cd20013">
    <property type="entry name" value="PBP1_RPA0985_benzoate-like"/>
    <property type="match status" value="1"/>
</dbReference>
<keyword evidence="3 5" id="KW-0732">Signal</keyword>
<dbReference type="Pfam" id="PF13458">
    <property type="entry name" value="Peripla_BP_6"/>
    <property type="match status" value="1"/>
</dbReference>
<evidence type="ECO:0000256" key="5">
    <source>
        <dbReference type="SAM" id="SignalP"/>
    </source>
</evidence>
<dbReference type="Proteomes" id="UP000253628">
    <property type="component" value="Unassembled WGS sequence"/>
</dbReference>
<dbReference type="SUPFAM" id="SSF53822">
    <property type="entry name" value="Periplasmic binding protein-like I"/>
    <property type="match status" value="1"/>
</dbReference>
<evidence type="ECO:0000259" key="6">
    <source>
        <dbReference type="Pfam" id="PF13458"/>
    </source>
</evidence>
<evidence type="ECO:0000256" key="3">
    <source>
        <dbReference type="ARBA" id="ARBA00022729"/>
    </source>
</evidence>
<gene>
    <name evidence="7" type="ORF">DFR37_102174</name>
</gene>
<dbReference type="PANTHER" id="PTHR30483:SF6">
    <property type="entry name" value="PERIPLASMIC BINDING PROTEIN OF ABC TRANSPORTER FOR NATURAL AMINO ACIDS"/>
    <property type="match status" value="1"/>
</dbReference>
<feature type="domain" description="Leucine-binding protein" evidence="6">
    <location>
        <begin position="29"/>
        <end position="370"/>
    </location>
</feature>
<comment type="similarity">
    <text evidence="1">Belongs to the leucine-binding protein family.</text>
</comment>
<dbReference type="OrthoDB" id="9794826at2"/>
<reference evidence="7 8" key="1">
    <citation type="submission" date="2018-06" db="EMBL/GenBank/DDBJ databases">
        <title>Genomic Encyclopedia of Type Strains, Phase IV (KMG-IV): sequencing the most valuable type-strain genomes for metagenomic binning, comparative biology and taxonomic classification.</title>
        <authorList>
            <person name="Goeker M."/>
        </authorList>
    </citation>
    <scope>NUCLEOTIDE SEQUENCE [LARGE SCALE GENOMIC DNA]</scope>
    <source>
        <strain evidence="7 8">DSM 25520</strain>
    </source>
</reference>
<proteinExistence type="inferred from homology"/>
<evidence type="ECO:0000256" key="2">
    <source>
        <dbReference type="ARBA" id="ARBA00022448"/>
    </source>
</evidence>
<dbReference type="InterPro" id="IPR000709">
    <property type="entry name" value="Leu_Ile_Val-bd"/>
</dbReference>
<dbReference type="InterPro" id="IPR028081">
    <property type="entry name" value="Leu-bd"/>
</dbReference>
<evidence type="ECO:0000313" key="8">
    <source>
        <dbReference type="Proteomes" id="UP000253628"/>
    </source>
</evidence>
<dbReference type="Gene3D" id="3.40.50.2300">
    <property type="match status" value="2"/>
</dbReference>
<keyword evidence="4" id="KW-0029">Amino-acid transport</keyword>
<evidence type="ECO:0000256" key="4">
    <source>
        <dbReference type="ARBA" id="ARBA00022970"/>
    </source>
</evidence>
<dbReference type="PRINTS" id="PR00337">
    <property type="entry name" value="LEUILEVALBP"/>
</dbReference>
<evidence type="ECO:0000256" key="1">
    <source>
        <dbReference type="ARBA" id="ARBA00010062"/>
    </source>
</evidence>
<sequence length="392" mass="41974">MQLRKILSRAAVAAAVSLALTSAAQAADTIKVGLVAPFTGPFAAYGTQMYAGIKAYMLLNGDEVAGKKIEIIRKDTGGSGPEIARRLSQELVTRDHVDFLAGYGLTPEAMSSAAIAEKSKTPMIIMNAATSSIVNQSKYIARVSLTTAQGSSVIGRWAAQSGIKNVVTVVADYGPGIDAEKAFVKTFTAGGGKIAESIRTPLNAPDFAPFMLRIKDLAPDAVFVFVPAGEQSISFMKSYKSRGLDKQGVKVIGPGDISDDHVLQSMGDEALGVITAFHYSTAHDSPENKKFLEAYAKENPKAGDPNFMAVGGYDGMDAIYQVVKKLNGKMDGDKAMEVLKGMRINSPRGPVTIDPETRDVIQTEYVRKVERVNGKLQNVEFEKFPEVKDPGK</sequence>
<organism evidence="7 8">
    <name type="scientific">Eoetvoesiella caeni</name>
    <dbReference type="NCBI Taxonomy" id="645616"/>
    <lineage>
        <taxon>Bacteria</taxon>
        <taxon>Pseudomonadati</taxon>
        <taxon>Pseudomonadota</taxon>
        <taxon>Betaproteobacteria</taxon>
        <taxon>Burkholderiales</taxon>
        <taxon>Alcaligenaceae</taxon>
        <taxon>Eoetvoesiella</taxon>
    </lineage>
</organism>
<dbReference type="EMBL" id="QNRQ01000002">
    <property type="protein sequence ID" value="RBP41795.1"/>
    <property type="molecule type" value="Genomic_DNA"/>
</dbReference>
<keyword evidence="8" id="KW-1185">Reference proteome</keyword>
<dbReference type="AlphaFoldDB" id="A0A366HGK6"/>
<comment type="caution">
    <text evidence="7">The sequence shown here is derived from an EMBL/GenBank/DDBJ whole genome shotgun (WGS) entry which is preliminary data.</text>
</comment>
<protein>
    <submittedName>
        <fullName evidence="7">Amino acid/amide ABC transporter substrate-binding protein (HAAT family)</fullName>
    </submittedName>
</protein>
<feature type="signal peptide" evidence="5">
    <location>
        <begin position="1"/>
        <end position="26"/>
    </location>
</feature>
<dbReference type="InterPro" id="IPR051010">
    <property type="entry name" value="BCAA_transport"/>
</dbReference>
<dbReference type="InterPro" id="IPR028082">
    <property type="entry name" value="Peripla_BP_I"/>
</dbReference>
<dbReference type="GO" id="GO:0006865">
    <property type="term" value="P:amino acid transport"/>
    <property type="evidence" value="ECO:0007669"/>
    <property type="project" value="UniProtKB-KW"/>
</dbReference>
<dbReference type="PANTHER" id="PTHR30483">
    <property type="entry name" value="LEUCINE-SPECIFIC-BINDING PROTEIN"/>
    <property type="match status" value="1"/>
</dbReference>
<feature type="chain" id="PRO_5016620114" evidence="5">
    <location>
        <begin position="27"/>
        <end position="392"/>
    </location>
</feature>
<evidence type="ECO:0000313" key="7">
    <source>
        <dbReference type="EMBL" id="RBP41795.1"/>
    </source>
</evidence>
<name>A0A366HGK6_9BURK</name>
<dbReference type="RefSeq" id="WP_113932045.1">
    <property type="nucleotide sequence ID" value="NZ_JACCEU010000002.1"/>
</dbReference>
<keyword evidence="2" id="KW-0813">Transport</keyword>